<evidence type="ECO:0000256" key="1">
    <source>
        <dbReference type="SAM" id="MobiDB-lite"/>
    </source>
</evidence>
<dbReference type="AlphaFoldDB" id="A0A5C3Q843"/>
<evidence type="ECO:0000313" key="3">
    <source>
        <dbReference type="Proteomes" id="UP000305067"/>
    </source>
</evidence>
<dbReference type="EMBL" id="ML178849">
    <property type="protein sequence ID" value="TFK97219.1"/>
    <property type="molecule type" value="Genomic_DNA"/>
</dbReference>
<gene>
    <name evidence="2" type="ORF">BDV98DRAFT_585740</name>
</gene>
<proteinExistence type="predicted"/>
<protein>
    <submittedName>
        <fullName evidence="2">Uncharacterized protein</fullName>
    </submittedName>
</protein>
<feature type="compositionally biased region" description="Basic and acidic residues" evidence="1">
    <location>
        <begin position="138"/>
        <end position="155"/>
    </location>
</feature>
<sequence>MSNTGNGGKKDGNLLMWSQRQYCTRAGLPGNCRPGSKAVDETATGRQFAPQMAGRVVNWSGRACGRWGRRSALRNVSTKSYTKRVGGRCYFLPVDISASLLYHVSVVKRSSLAALIRTSFRRSSSGRASQVDVYFQRNENEPRTRSEDREAERARPSAVGPSNDLQQSHSTSGVVSRLDQLREARTVKLG</sequence>
<feature type="region of interest" description="Disordered" evidence="1">
    <location>
        <begin position="138"/>
        <end position="177"/>
    </location>
</feature>
<evidence type="ECO:0000313" key="2">
    <source>
        <dbReference type="EMBL" id="TFK97219.1"/>
    </source>
</evidence>
<dbReference type="Proteomes" id="UP000305067">
    <property type="component" value="Unassembled WGS sequence"/>
</dbReference>
<name>A0A5C3Q843_9AGAR</name>
<reference evidence="2 3" key="1">
    <citation type="journal article" date="2019" name="Nat. Ecol. Evol.">
        <title>Megaphylogeny resolves global patterns of mushroom evolution.</title>
        <authorList>
            <person name="Varga T."/>
            <person name="Krizsan K."/>
            <person name="Foldi C."/>
            <person name="Dima B."/>
            <person name="Sanchez-Garcia M."/>
            <person name="Sanchez-Ramirez S."/>
            <person name="Szollosi G.J."/>
            <person name="Szarkandi J.G."/>
            <person name="Papp V."/>
            <person name="Albert L."/>
            <person name="Andreopoulos W."/>
            <person name="Angelini C."/>
            <person name="Antonin V."/>
            <person name="Barry K.W."/>
            <person name="Bougher N.L."/>
            <person name="Buchanan P."/>
            <person name="Buyck B."/>
            <person name="Bense V."/>
            <person name="Catcheside P."/>
            <person name="Chovatia M."/>
            <person name="Cooper J."/>
            <person name="Damon W."/>
            <person name="Desjardin D."/>
            <person name="Finy P."/>
            <person name="Geml J."/>
            <person name="Haridas S."/>
            <person name="Hughes K."/>
            <person name="Justo A."/>
            <person name="Karasinski D."/>
            <person name="Kautmanova I."/>
            <person name="Kiss B."/>
            <person name="Kocsube S."/>
            <person name="Kotiranta H."/>
            <person name="LaButti K.M."/>
            <person name="Lechner B.E."/>
            <person name="Liimatainen K."/>
            <person name="Lipzen A."/>
            <person name="Lukacs Z."/>
            <person name="Mihaltcheva S."/>
            <person name="Morgado L.N."/>
            <person name="Niskanen T."/>
            <person name="Noordeloos M.E."/>
            <person name="Ohm R.A."/>
            <person name="Ortiz-Santana B."/>
            <person name="Ovrebo C."/>
            <person name="Racz N."/>
            <person name="Riley R."/>
            <person name="Savchenko A."/>
            <person name="Shiryaev A."/>
            <person name="Soop K."/>
            <person name="Spirin V."/>
            <person name="Szebenyi C."/>
            <person name="Tomsovsky M."/>
            <person name="Tulloss R.E."/>
            <person name="Uehling J."/>
            <person name="Grigoriev I.V."/>
            <person name="Vagvolgyi C."/>
            <person name="Papp T."/>
            <person name="Martin F.M."/>
            <person name="Miettinen O."/>
            <person name="Hibbett D.S."/>
            <person name="Nagy L.G."/>
        </authorList>
    </citation>
    <scope>NUCLEOTIDE SEQUENCE [LARGE SCALE GENOMIC DNA]</scope>
    <source>
        <strain evidence="2 3">CBS 309.79</strain>
    </source>
</reference>
<feature type="compositionally biased region" description="Polar residues" evidence="1">
    <location>
        <begin position="163"/>
        <end position="174"/>
    </location>
</feature>
<keyword evidence="3" id="KW-1185">Reference proteome</keyword>
<accession>A0A5C3Q843</accession>
<organism evidence="2 3">
    <name type="scientific">Pterulicium gracile</name>
    <dbReference type="NCBI Taxonomy" id="1884261"/>
    <lineage>
        <taxon>Eukaryota</taxon>
        <taxon>Fungi</taxon>
        <taxon>Dikarya</taxon>
        <taxon>Basidiomycota</taxon>
        <taxon>Agaricomycotina</taxon>
        <taxon>Agaricomycetes</taxon>
        <taxon>Agaricomycetidae</taxon>
        <taxon>Agaricales</taxon>
        <taxon>Pleurotineae</taxon>
        <taxon>Pterulaceae</taxon>
        <taxon>Pterulicium</taxon>
    </lineage>
</organism>